<keyword evidence="1" id="KW-0812">Transmembrane</keyword>
<dbReference type="RefSeq" id="WP_203836886.1">
    <property type="nucleotide sequence ID" value="NZ_BAAATV010000006.1"/>
</dbReference>
<name>A0ABQ3ZME9_9ACTN</name>
<feature type="transmembrane region" description="Helical" evidence="1">
    <location>
        <begin position="82"/>
        <end position="103"/>
    </location>
</feature>
<proteinExistence type="predicted"/>
<dbReference type="InterPro" id="IPR019251">
    <property type="entry name" value="DUF2231_TM"/>
</dbReference>
<feature type="transmembrane region" description="Helical" evidence="1">
    <location>
        <begin position="109"/>
        <end position="131"/>
    </location>
</feature>
<feature type="transmembrane region" description="Helical" evidence="1">
    <location>
        <begin position="12"/>
        <end position="33"/>
    </location>
</feature>
<keyword evidence="4" id="KW-1185">Reference proteome</keyword>
<organism evidence="3 4">
    <name type="scientific">Winogradskya humida</name>
    <dbReference type="NCBI Taxonomy" id="113566"/>
    <lineage>
        <taxon>Bacteria</taxon>
        <taxon>Bacillati</taxon>
        <taxon>Actinomycetota</taxon>
        <taxon>Actinomycetes</taxon>
        <taxon>Micromonosporales</taxon>
        <taxon>Micromonosporaceae</taxon>
        <taxon>Winogradskya</taxon>
    </lineage>
</organism>
<dbReference type="EMBL" id="BOMN01000031">
    <property type="protein sequence ID" value="GIE19679.1"/>
    <property type="molecule type" value="Genomic_DNA"/>
</dbReference>
<evidence type="ECO:0000259" key="2">
    <source>
        <dbReference type="Pfam" id="PF09990"/>
    </source>
</evidence>
<comment type="caution">
    <text evidence="3">The sequence shown here is derived from an EMBL/GenBank/DDBJ whole genome shotgun (WGS) entry which is preliminary data.</text>
</comment>
<evidence type="ECO:0000256" key="1">
    <source>
        <dbReference type="SAM" id="Phobius"/>
    </source>
</evidence>
<feature type="domain" description="DUF2231" evidence="2">
    <location>
        <begin position="12"/>
        <end position="141"/>
    </location>
</feature>
<accession>A0ABQ3ZME9</accession>
<protein>
    <recommendedName>
        <fullName evidence="2">DUF2231 domain-containing protein</fullName>
    </recommendedName>
</protein>
<evidence type="ECO:0000313" key="3">
    <source>
        <dbReference type="EMBL" id="GIE19679.1"/>
    </source>
</evidence>
<keyword evidence="1" id="KW-0472">Membrane</keyword>
<sequence length="158" mass="16590">MDSRLRIAGQAVQPVLVMFPLGLFSMAVLFDLGNLLGAPDILGALAYWNVVAGLIGGVLAAVAGAIDLMFVPNGTPAKRIGVLQGLANMGVLILFAVILMLRMSHPDRVAGGGIFAVELLALVGAVFGAWYGGELVNRRQAYAQTRSNQARSNPGRIF</sequence>
<keyword evidence="1" id="KW-1133">Transmembrane helix</keyword>
<dbReference type="Pfam" id="PF09990">
    <property type="entry name" value="DUF2231"/>
    <property type="match status" value="1"/>
</dbReference>
<dbReference type="Proteomes" id="UP000603200">
    <property type="component" value="Unassembled WGS sequence"/>
</dbReference>
<gene>
    <name evidence="3" type="ORF">Ahu01nite_027810</name>
</gene>
<reference evidence="3 4" key="1">
    <citation type="submission" date="2021-01" db="EMBL/GenBank/DDBJ databases">
        <title>Whole genome shotgun sequence of Actinoplanes humidus NBRC 14915.</title>
        <authorList>
            <person name="Komaki H."/>
            <person name="Tamura T."/>
        </authorList>
    </citation>
    <scope>NUCLEOTIDE SEQUENCE [LARGE SCALE GENOMIC DNA]</scope>
    <source>
        <strain evidence="3 4">NBRC 14915</strain>
    </source>
</reference>
<evidence type="ECO:0000313" key="4">
    <source>
        <dbReference type="Proteomes" id="UP000603200"/>
    </source>
</evidence>
<feature type="transmembrane region" description="Helical" evidence="1">
    <location>
        <begin position="45"/>
        <end position="70"/>
    </location>
</feature>